<dbReference type="STRING" id="1391654.AKJ09_03774"/>
<protein>
    <submittedName>
        <fullName evidence="2">Uncharacterized protein</fullName>
    </submittedName>
</protein>
<reference evidence="2 3" key="1">
    <citation type="submission" date="2015-08" db="EMBL/GenBank/DDBJ databases">
        <authorList>
            <person name="Babu N.S."/>
            <person name="Beckwith C.J."/>
            <person name="Beseler K.G."/>
            <person name="Brison A."/>
            <person name="Carone J.V."/>
            <person name="Caskin T.P."/>
            <person name="Diamond M."/>
            <person name="Durham M.E."/>
            <person name="Foxe J.M."/>
            <person name="Go M."/>
            <person name="Henderson B.A."/>
            <person name="Jones I.B."/>
            <person name="McGettigan J.A."/>
            <person name="Micheletti S.J."/>
            <person name="Nasrallah M.E."/>
            <person name="Ortiz D."/>
            <person name="Piller C.R."/>
            <person name="Privatt S.R."/>
            <person name="Schneider S.L."/>
            <person name="Sharp S."/>
            <person name="Smith T.C."/>
            <person name="Stanton J.D."/>
            <person name="Ullery H.E."/>
            <person name="Wilson R.J."/>
            <person name="Serrano M.G."/>
            <person name="Buck G."/>
            <person name="Lee V."/>
            <person name="Wang Y."/>
            <person name="Carvalho R."/>
            <person name="Voegtly L."/>
            <person name="Shi R."/>
            <person name="Duckworth R."/>
            <person name="Johnson A."/>
            <person name="Loviza R."/>
            <person name="Walstead R."/>
            <person name="Shah Z."/>
            <person name="Kiflezghi M."/>
            <person name="Wade K."/>
            <person name="Ball S.L."/>
            <person name="Bradley K.W."/>
            <person name="Asai D.J."/>
            <person name="Bowman C.A."/>
            <person name="Russell D.A."/>
            <person name="Pope W.H."/>
            <person name="Jacobs-Sera D."/>
            <person name="Hendrix R.W."/>
            <person name="Hatfull G.F."/>
        </authorList>
    </citation>
    <scope>NUCLEOTIDE SEQUENCE [LARGE SCALE GENOMIC DNA]</scope>
    <source>
        <strain evidence="2 3">DSM 27648</strain>
    </source>
</reference>
<feature type="region of interest" description="Disordered" evidence="1">
    <location>
        <begin position="23"/>
        <end position="60"/>
    </location>
</feature>
<keyword evidence="3" id="KW-1185">Reference proteome</keyword>
<organism evidence="2 3">
    <name type="scientific">Labilithrix luteola</name>
    <dbReference type="NCBI Taxonomy" id="1391654"/>
    <lineage>
        <taxon>Bacteria</taxon>
        <taxon>Pseudomonadati</taxon>
        <taxon>Myxococcota</taxon>
        <taxon>Polyangia</taxon>
        <taxon>Polyangiales</taxon>
        <taxon>Labilitrichaceae</taxon>
        <taxon>Labilithrix</taxon>
    </lineage>
</organism>
<proteinExistence type="predicted"/>
<sequence length="60" mass="6515">MVFTNPRRNPPLPETVCADSVDVSATTSMHPSKAGPSARFLTQPANPDAHSARERRTQDP</sequence>
<dbReference type="KEGG" id="llu:AKJ09_03774"/>
<dbReference type="EMBL" id="CP012333">
    <property type="protein sequence ID" value="AKU97110.1"/>
    <property type="molecule type" value="Genomic_DNA"/>
</dbReference>
<evidence type="ECO:0000313" key="2">
    <source>
        <dbReference type="EMBL" id="AKU97110.1"/>
    </source>
</evidence>
<feature type="compositionally biased region" description="Basic and acidic residues" evidence="1">
    <location>
        <begin position="50"/>
        <end position="60"/>
    </location>
</feature>
<gene>
    <name evidence="2" type="ORF">AKJ09_03774</name>
</gene>
<name>A0A0K1PUA0_9BACT</name>
<evidence type="ECO:0000256" key="1">
    <source>
        <dbReference type="SAM" id="MobiDB-lite"/>
    </source>
</evidence>
<dbReference type="Proteomes" id="UP000064967">
    <property type="component" value="Chromosome"/>
</dbReference>
<dbReference type="AlphaFoldDB" id="A0A0K1PUA0"/>
<accession>A0A0K1PUA0</accession>
<evidence type="ECO:0000313" key="3">
    <source>
        <dbReference type="Proteomes" id="UP000064967"/>
    </source>
</evidence>